<dbReference type="EMBL" id="CAJVPT010004949">
    <property type="protein sequence ID" value="CAG8514313.1"/>
    <property type="molecule type" value="Genomic_DNA"/>
</dbReference>
<gene>
    <name evidence="1" type="ORF">ACOLOM_LOCUS3361</name>
</gene>
<sequence>MSSEIKENEIDASDEVTHLEFVRDRASASSKNIALLENFLKSTQIARSYPYLESLNVRGNQDIMVTPYVKLLNLAKNHAIPILAFAGNINDDFLEHLDIGACDASDASISIHNIAQHCSNMEFLSILGINIIKDALSKLNSKIKIKRSSTFEMDPEKELDDLRTSLVYLAQDLWST</sequence>
<evidence type="ECO:0000313" key="1">
    <source>
        <dbReference type="EMBL" id="CAG8514313.1"/>
    </source>
</evidence>
<proteinExistence type="predicted"/>
<dbReference type="Proteomes" id="UP000789525">
    <property type="component" value="Unassembled WGS sequence"/>
</dbReference>
<reference evidence="1" key="1">
    <citation type="submission" date="2021-06" db="EMBL/GenBank/DDBJ databases">
        <authorList>
            <person name="Kallberg Y."/>
            <person name="Tangrot J."/>
            <person name="Rosling A."/>
        </authorList>
    </citation>
    <scope>NUCLEOTIDE SEQUENCE</scope>
    <source>
        <strain evidence="1">CL356</strain>
    </source>
</reference>
<comment type="caution">
    <text evidence="1">The sequence shown here is derived from an EMBL/GenBank/DDBJ whole genome shotgun (WGS) entry which is preliminary data.</text>
</comment>
<evidence type="ECO:0000313" key="2">
    <source>
        <dbReference type="Proteomes" id="UP000789525"/>
    </source>
</evidence>
<keyword evidence="2" id="KW-1185">Reference proteome</keyword>
<protein>
    <submittedName>
        <fullName evidence="1">12820_t:CDS:1</fullName>
    </submittedName>
</protein>
<organism evidence="1 2">
    <name type="scientific">Acaulospora colombiana</name>
    <dbReference type="NCBI Taxonomy" id="27376"/>
    <lineage>
        <taxon>Eukaryota</taxon>
        <taxon>Fungi</taxon>
        <taxon>Fungi incertae sedis</taxon>
        <taxon>Mucoromycota</taxon>
        <taxon>Glomeromycotina</taxon>
        <taxon>Glomeromycetes</taxon>
        <taxon>Diversisporales</taxon>
        <taxon>Acaulosporaceae</taxon>
        <taxon>Acaulospora</taxon>
    </lineage>
</organism>
<name>A0ACA9L800_9GLOM</name>
<accession>A0ACA9L800</accession>